<dbReference type="SUPFAM" id="SSF49599">
    <property type="entry name" value="TRAF domain-like"/>
    <property type="match status" value="1"/>
</dbReference>
<dbReference type="AlphaFoldDB" id="A0A9P1I7T8"/>
<accession>A0A9P1I7T8</accession>
<dbReference type="PANTHER" id="PTHR22743:SF171">
    <property type="entry name" value="BTB DOMAIN-CONTAINING PROTEIN"/>
    <property type="match status" value="1"/>
</dbReference>
<feature type="domain" description="BTB" evidence="1">
    <location>
        <begin position="449"/>
        <end position="516"/>
    </location>
</feature>
<dbReference type="CDD" id="cd00121">
    <property type="entry name" value="MATH"/>
    <property type="match status" value="2"/>
</dbReference>
<keyword evidence="3" id="KW-1185">Reference proteome</keyword>
<name>A0A9P1I7T8_9PELO</name>
<proteinExistence type="predicted"/>
<protein>
    <recommendedName>
        <fullName evidence="1">BTB domain-containing protein</fullName>
    </recommendedName>
</protein>
<reference evidence="2" key="1">
    <citation type="submission" date="2022-11" db="EMBL/GenBank/DDBJ databases">
        <authorList>
            <person name="Kikuchi T."/>
        </authorList>
    </citation>
    <scope>NUCLEOTIDE SEQUENCE</scope>
    <source>
        <strain evidence="2">PS1010</strain>
    </source>
</reference>
<dbReference type="PANTHER" id="PTHR22743">
    <property type="entry name" value="MEPRIN/TRAF-LIKE MATH FAMILY-C.ELEGANS"/>
    <property type="match status" value="1"/>
</dbReference>
<evidence type="ECO:0000313" key="3">
    <source>
        <dbReference type="Proteomes" id="UP001152747"/>
    </source>
</evidence>
<dbReference type="EMBL" id="CANHGI010000001">
    <property type="protein sequence ID" value="CAI5439646.1"/>
    <property type="molecule type" value="Genomic_DNA"/>
</dbReference>
<dbReference type="InterPro" id="IPR000210">
    <property type="entry name" value="BTB/POZ_dom"/>
</dbReference>
<evidence type="ECO:0000313" key="2">
    <source>
        <dbReference type="EMBL" id="CAI5439646.1"/>
    </source>
</evidence>
<dbReference type="Gene3D" id="3.30.710.10">
    <property type="entry name" value="Potassium Channel Kv1.1, Chain A"/>
    <property type="match status" value="2"/>
</dbReference>
<dbReference type="InterPro" id="IPR011333">
    <property type="entry name" value="SKP1/BTB/POZ_sf"/>
</dbReference>
<dbReference type="Proteomes" id="UP001152747">
    <property type="component" value="Unassembled WGS sequence"/>
</dbReference>
<dbReference type="Pfam" id="PF00651">
    <property type="entry name" value="BTB"/>
    <property type="match status" value="2"/>
</dbReference>
<dbReference type="SMART" id="SM00225">
    <property type="entry name" value="BTB"/>
    <property type="match status" value="2"/>
</dbReference>
<dbReference type="InterPro" id="IPR052664">
    <property type="entry name" value="BTB-MATH_domain_protein"/>
</dbReference>
<dbReference type="SUPFAM" id="SSF54695">
    <property type="entry name" value="POZ domain"/>
    <property type="match status" value="2"/>
</dbReference>
<organism evidence="2 3">
    <name type="scientific">Caenorhabditis angaria</name>
    <dbReference type="NCBI Taxonomy" id="860376"/>
    <lineage>
        <taxon>Eukaryota</taxon>
        <taxon>Metazoa</taxon>
        <taxon>Ecdysozoa</taxon>
        <taxon>Nematoda</taxon>
        <taxon>Chromadorea</taxon>
        <taxon>Rhabditida</taxon>
        <taxon>Rhabditina</taxon>
        <taxon>Rhabditomorpha</taxon>
        <taxon>Rhabditoidea</taxon>
        <taxon>Rhabditidae</taxon>
        <taxon>Peloderinae</taxon>
        <taxon>Caenorhabditis</taxon>
    </lineage>
</organism>
<dbReference type="InterPro" id="IPR002083">
    <property type="entry name" value="MATH/TRAF_dom"/>
</dbReference>
<dbReference type="Pfam" id="PF00917">
    <property type="entry name" value="MATH"/>
    <property type="match status" value="2"/>
</dbReference>
<comment type="caution">
    <text evidence="2">The sequence shown here is derived from an EMBL/GenBank/DDBJ whole genome shotgun (WGS) entry which is preliminary data.</text>
</comment>
<gene>
    <name evidence="2" type="ORF">CAMP_LOCUS2283</name>
</gene>
<sequence>MSNSPKRQKIEEQENEFFSNPIFKKGAVLKCKFENMKGWDGSLKYSDVLQIDRFKWKLCVRRMKQRFDEPSKGSVFLEFRLKFVQSQKTPKAWLCKIDGNYRILRKDAEDFVMKFSPKTCFNHYYKENFTNLLGDWTDFEKLGFLKDDCLEIEAHFDVFYYDFNRKISNFTNISISDASDVSEDVAIFHFNREILCNNSKFIQKFLSEQKTEPPSVRLKGCEDYKLAHFLATMCSIPLEVREENYEFLLKLAGKFDVPALRYKCEQFSMNRGNGGEKFENATISVKQLSPPQSIPKSITPFKPNPIVKKGNILRWQVDNINEWDGKIRYSDKLYTDDVVWKIGSSLTDCFLSVELLVESVSKNINGNQWLIKVDGRIRMLNHKNPSNDYVVKLVPRNNLHSGMLKFGCGKFKMTEHLAENRYVKENSIIFEIDIDYTFYDFSTKLCDTSNITLNVKDCVFHFNKDILCTHSQFFYDKLYKNSEKSEDQKILVENTEPHHFLQFLATMCPVPIAVSEANFVQLATLANRFLVSSLQSNCESFLIECCGIPISKKICYAESFEFEELMKNCLDCFKTTIELKEFVSSEHFPKLKDPTKIRVLLCFMRFP</sequence>
<dbReference type="PROSITE" id="PS50097">
    <property type="entry name" value="BTB"/>
    <property type="match status" value="1"/>
</dbReference>
<dbReference type="Gene3D" id="2.60.210.10">
    <property type="entry name" value="Apoptosis, Tumor Necrosis Factor Receptor Associated Protein 2, Chain A"/>
    <property type="match status" value="2"/>
</dbReference>
<dbReference type="InterPro" id="IPR008974">
    <property type="entry name" value="TRAF-like"/>
</dbReference>
<evidence type="ECO:0000259" key="1">
    <source>
        <dbReference type="PROSITE" id="PS50097"/>
    </source>
</evidence>